<proteinExistence type="predicted"/>
<dbReference type="AlphaFoldDB" id="A0ABD5WZS0"/>
<feature type="domain" description="Pyrrolo-quinoline quinone repeat" evidence="2">
    <location>
        <begin position="282"/>
        <end position="356"/>
    </location>
</feature>
<dbReference type="PANTHER" id="PTHR34512:SF30">
    <property type="entry name" value="OUTER MEMBRANE PROTEIN ASSEMBLY FACTOR BAMB"/>
    <property type="match status" value="1"/>
</dbReference>
<dbReference type="EMBL" id="JBHTAG010000004">
    <property type="protein sequence ID" value="MFC7098935.1"/>
    <property type="molecule type" value="Genomic_DNA"/>
</dbReference>
<dbReference type="InterPro" id="IPR018391">
    <property type="entry name" value="PQQ_b-propeller_rpt"/>
</dbReference>
<keyword evidence="4" id="KW-1185">Reference proteome</keyword>
<dbReference type="Gene3D" id="2.40.10.480">
    <property type="match status" value="1"/>
</dbReference>
<protein>
    <submittedName>
        <fullName evidence="3">PQQ-binding-like beta-propeller repeat protein</fullName>
    </submittedName>
</protein>
<accession>A0ABD5WZS0</accession>
<dbReference type="Pfam" id="PF13360">
    <property type="entry name" value="PQQ_2"/>
    <property type="match status" value="2"/>
</dbReference>
<evidence type="ECO:0000259" key="2">
    <source>
        <dbReference type="Pfam" id="PF13360"/>
    </source>
</evidence>
<name>A0ABD5WZS0_9EURY</name>
<dbReference type="InterPro" id="IPR015943">
    <property type="entry name" value="WD40/YVTN_repeat-like_dom_sf"/>
</dbReference>
<dbReference type="RefSeq" id="WP_276239507.1">
    <property type="nucleotide sequence ID" value="NZ_CP119990.1"/>
</dbReference>
<dbReference type="Gene3D" id="2.130.10.10">
    <property type="entry name" value="YVTN repeat-like/Quinoprotein amine dehydrogenase"/>
    <property type="match status" value="1"/>
</dbReference>
<evidence type="ECO:0000313" key="4">
    <source>
        <dbReference type="Proteomes" id="UP001596388"/>
    </source>
</evidence>
<comment type="caution">
    <text evidence="3">The sequence shown here is derived from an EMBL/GenBank/DDBJ whole genome shotgun (WGS) entry which is preliminary data.</text>
</comment>
<gene>
    <name evidence="3" type="ORF">ACFQKD_16640</name>
</gene>
<dbReference type="SMART" id="SM00564">
    <property type="entry name" value="PQQ"/>
    <property type="match status" value="6"/>
</dbReference>
<reference evidence="3 4" key="1">
    <citation type="journal article" date="2019" name="Int. J. Syst. Evol. Microbiol.">
        <title>The Global Catalogue of Microorganisms (GCM) 10K type strain sequencing project: providing services to taxonomists for standard genome sequencing and annotation.</title>
        <authorList>
            <consortium name="The Broad Institute Genomics Platform"/>
            <consortium name="The Broad Institute Genome Sequencing Center for Infectious Disease"/>
            <person name="Wu L."/>
            <person name="Ma J."/>
        </authorList>
    </citation>
    <scope>NUCLEOTIDE SEQUENCE [LARGE SCALE GENOMIC DNA]</scope>
    <source>
        <strain evidence="3 4">DT55</strain>
    </source>
</reference>
<sequence length="402" mass="42282">MPSRRRYLAAVGASALATVAGCSGVTGRPAPSEPPAPETPPLDEDRQIYGSDGNWSSFGCNAGNTRSVHGIHAGEAPVDGVREDWRVEVSGLQYRAPVVADGRVFLPSPDGLRVLDAADGSELWHVDGIRHAPVVRGETVYVADRSVPAVRAFAVDTGEPRWRVETDATPVGPSMYPGSPLVVGAGERVHALDPDTGDQVWSRRLFGRVLPHPPVWNGFAVAVATDAGQVSLLSLDDGVGIHRTNLPARPTCPPSADTDAVYVTCLDGTTYALGGKANGWSRAWKVQTGWTKGGLAVDSGLVFAGSIVDLHAIDSETGEVQWSHGVGDWDQTAPALGRDTLFVGGDRLWALDPTEGGGDAGPPIRFERSFHGRVGPGPVLDDGSVYVVAETGEETTHLLSLS</sequence>
<dbReference type="GeneID" id="79271679"/>
<dbReference type="PROSITE" id="PS51257">
    <property type="entry name" value="PROKAR_LIPOPROTEIN"/>
    <property type="match status" value="1"/>
</dbReference>
<dbReference type="InterPro" id="IPR006311">
    <property type="entry name" value="TAT_signal"/>
</dbReference>
<feature type="region of interest" description="Disordered" evidence="1">
    <location>
        <begin position="22"/>
        <end position="48"/>
    </location>
</feature>
<evidence type="ECO:0000256" key="1">
    <source>
        <dbReference type="SAM" id="MobiDB-lite"/>
    </source>
</evidence>
<dbReference type="SUPFAM" id="SSF50998">
    <property type="entry name" value="Quinoprotein alcohol dehydrogenase-like"/>
    <property type="match status" value="2"/>
</dbReference>
<dbReference type="Proteomes" id="UP001596388">
    <property type="component" value="Unassembled WGS sequence"/>
</dbReference>
<dbReference type="InterPro" id="IPR011047">
    <property type="entry name" value="Quinoprotein_ADH-like_sf"/>
</dbReference>
<organism evidence="3 4">
    <name type="scientific">Halobaculum marinum</name>
    <dbReference type="NCBI Taxonomy" id="3031996"/>
    <lineage>
        <taxon>Archaea</taxon>
        <taxon>Methanobacteriati</taxon>
        <taxon>Methanobacteriota</taxon>
        <taxon>Stenosarchaea group</taxon>
        <taxon>Halobacteria</taxon>
        <taxon>Halobacteriales</taxon>
        <taxon>Haloferacaceae</taxon>
        <taxon>Halobaculum</taxon>
    </lineage>
</organism>
<feature type="compositionally biased region" description="Pro residues" evidence="1">
    <location>
        <begin position="31"/>
        <end position="40"/>
    </location>
</feature>
<dbReference type="Gene3D" id="2.40.128.630">
    <property type="match status" value="1"/>
</dbReference>
<dbReference type="InterPro" id="IPR002372">
    <property type="entry name" value="PQQ_rpt_dom"/>
</dbReference>
<dbReference type="PROSITE" id="PS51318">
    <property type="entry name" value="TAT"/>
    <property type="match status" value="1"/>
</dbReference>
<feature type="domain" description="Pyrrolo-quinoline quinone repeat" evidence="2">
    <location>
        <begin position="150"/>
        <end position="263"/>
    </location>
</feature>
<dbReference type="PANTHER" id="PTHR34512">
    <property type="entry name" value="CELL SURFACE PROTEIN"/>
    <property type="match status" value="1"/>
</dbReference>
<evidence type="ECO:0000313" key="3">
    <source>
        <dbReference type="EMBL" id="MFC7098935.1"/>
    </source>
</evidence>